<evidence type="ECO:0000313" key="3">
    <source>
        <dbReference type="Proteomes" id="UP001497516"/>
    </source>
</evidence>
<sequence>MLSSAAKKPSSSSTLTIRSEAQHWTPFRLPWRQESVSVDNPVQEASLDGDAAAEEDSGLERDLRCQLDDRRLVDQKGRGGEELV</sequence>
<proteinExistence type="predicted"/>
<feature type="region of interest" description="Disordered" evidence="1">
    <location>
        <begin position="29"/>
        <end position="60"/>
    </location>
</feature>
<name>A0AAV2FGL5_9ROSI</name>
<reference evidence="2 3" key="1">
    <citation type="submission" date="2024-04" db="EMBL/GenBank/DDBJ databases">
        <authorList>
            <person name="Fracassetti M."/>
        </authorList>
    </citation>
    <scope>NUCLEOTIDE SEQUENCE [LARGE SCALE GENOMIC DNA]</scope>
</reference>
<dbReference type="AlphaFoldDB" id="A0AAV2FGL5"/>
<accession>A0AAV2FGL5</accession>
<organism evidence="2 3">
    <name type="scientific">Linum trigynum</name>
    <dbReference type="NCBI Taxonomy" id="586398"/>
    <lineage>
        <taxon>Eukaryota</taxon>
        <taxon>Viridiplantae</taxon>
        <taxon>Streptophyta</taxon>
        <taxon>Embryophyta</taxon>
        <taxon>Tracheophyta</taxon>
        <taxon>Spermatophyta</taxon>
        <taxon>Magnoliopsida</taxon>
        <taxon>eudicotyledons</taxon>
        <taxon>Gunneridae</taxon>
        <taxon>Pentapetalae</taxon>
        <taxon>rosids</taxon>
        <taxon>fabids</taxon>
        <taxon>Malpighiales</taxon>
        <taxon>Linaceae</taxon>
        <taxon>Linum</taxon>
    </lineage>
</organism>
<evidence type="ECO:0000256" key="1">
    <source>
        <dbReference type="SAM" id="MobiDB-lite"/>
    </source>
</evidence>
<gene>
    <name evidence="2" type="ORF">LTRI10_LOCUS37750</name>
</gene>
<dbReference type="EMBL" id="OZ034819">
    <property type="protein sequence ID" value="CAL1397451.1"/>
    <property type="molecule type" value="Genomic_DNA"/>
</dbReference>
<protein>
    <submittedName>
        <fullName evidence="2">Uncharacterized protein</fullName>
    </submittedName>
</protein>
<keyword evidence="3" id="KW-1185">Reference proteome</keyword>
<evidence type="ECO:0000313" key="2">
    <source>
        <dbReference type="EMBL" id="CAL1397451.1"/>
    </source>
</evidence>
<dbReference type="Proteomes" id="UP001497516">
    <property type="component" value="Chromosome 6"/>
</dbReference>